<protein>
    <submittedName>
        <fullName evidence="18">TonB-dependent siderophore receptor</fullName>
    </submittedName>
</protein>
<keyword evidence="11 14" id="KW-0472">Membrane</keyword>
<dbReference type="SMART" id="SM00965">
    <property type="entry name" value="STN"/>
    <property type="match status" value="1"/>
</dbReference>
<dbReference type="SUPFAM" id="SSF56935">
    <property type="entry name" value="Porins"/>
    <property type="match status" value="1"/>
</dbReference>
<dbReference type="InterPro" id="IPR037066">
    <property type="entry name" value="Plug_dom_sf"/>
</dbReference>
<evidence type="ECO:0000256" key="12">
    <source>
        <dbReference type="ARBA" id="ARBA00023170"/>
    </source>
</evidence>
<evidence type="ECO:0000256" key="15">
    <source>
        <dbReference type="RuleBase" id="RU003357"/>
    </source>
</evidence>
<evidence type="ECO:0000256" key="10">
    <source>
        <dbReference type="ARBA" id="ARBA00023077"/>
    </source>
</evidence>
<dbReference type="Gene3D" id="2.170.130.10">
    <property type="entry name" value="TonB-dependent receptor, plug domain"/>
    <property type="match status" value="1"/>
</dbReference>
<keyword evidence="7 16" id="KW-0732">Signal</keyword>
<dbReference type="InterPro" id="IPR036942">
    <property type="entry name" value="Beta-barrel_TonB_sf"/>
</dbReference>
<dbReference type="PANTHER" id="PTHR32552">
    <property type="entry name" value="FERRICHROME IRON RECEPTOR-RELATED"/>
    <property type="match status" value="1"/>
</dbReference>
<keyword evidence="12 18" id="KW-0675">Receptor</keyword>
<keyword evidence="5" id="KW-0410">Iron transport</keyword>
<organism evidence="18 19">
    <name type="scientific">Methylophilus aquaticus</name>
    <dbReference type="NCBI Taxonomy" id="1971610"/>
    <lineage>
        <taxon>Bacteria</taxon>
        <taxon>Pseudomonadati</taxon>
        <taxon>Pseudomonadota</taxon>
        <taxon>Betaproteobacteria</taxon>
        <taxon>Nitrosomonadales</taxon>
        <taxon>Methylophilaceae</taxon>
        <taxon>Methylophilus</taxon>
    </lineage>
</organism>
<dbReference type="InterPro" id="IPR012910">
    <property type="entry name" value="Plug_dom"/>
</dbReference>
<keyword evidence="6 14" id="KW-0812">Transmembrane</keyword>
<comment type="subcellular location">
    <subcellularLocation>
        <location evidence="1 14">Cell outer membrane</location>
        <topology evidence="1 14">Multi-pass membrane protein</topology>
    </subcellularLocation>
</comment>
<feature type="chain" id="PRO_5045684329" evidence="16">
    <location>
        <begin position="24"/>
        <end position="800"/>
    </location>
</feature>
<proteinExistence type="inferred from homology"/>
<evidence type="ECO:0000256" key="8">
    <source>
        <dbReference type="ARBA" id="ARBA00023004"/>
    </source>
</evidence>
<comment type="caution">
    <text evidence="18">The sequence shown here is derived from an EMBL/GenBank/DDBJ whole genome shotgun (WGS) entry which is preliminary data.</text>
</comment>
<dbReference type="Pfam" id="PF00593">
    <property type="entry name" value="TonB_dep_Rec_b-barrel"/>
    <property type="match status" value="1"/>
</dbReference>
<evidence type="ECO:0000256" key="16">
    <source>
        <dbReference type="SAM" id="SignalP"/>
    </source>
</evidence>
<dbReference type="PROSITE" id="PS52016">
    <property type="entry name" value="TONB_DEPENDENT_REC_3"/>
    <property type="match status" value="1"/>
</dbReference>
<evidence type="ECO:0000256" key="3">
    <source>
        <dbReference type="ARBA" id="ARBA00022448"/>
    </source>
</evidence>
<evidence type="ECO:0000256" key="2">
    <source>
        <dbReference type="ARBA" id="ARBA00009810"/>
    </source>
</evidence>
<accession>A0ABT9JUT4</accession>
<keyword evidence="10 15" id="KW-0798">TonB box</keyword>
<dbReference type="Proteomes" id="UP001225906">
    <property type="component" value="Unassembled WGS sequence"/>
</dbReference>
<reference evidence="19" key="1">
    <citation type="journal article" date="2019" name="Int. J. Syst. Evol. Microbiol.">
        <title>The Global Catalogue of Microorganisms (GCM) 10K type strain sequencing project: providing services to taxonomists for standard genome sequencing and annotation.</title>
        <authorList>
            <consortium name="The Broad Institute Genomics Platform"/>
            <consortium name="The Broad Institute Genome Sequencing Center for Infectious Disease"/>
            <person name="Wu L."/>
            <person name="Ma J."/>
        </authorList>
    </citation>
    <scope>NUCLEOTIDE SEQUENCE [LARGE SCALE GENOMIC DNA]</scope>
    <source>
        <strain evidence="19">VKM B-3159</strain>
    </source>
</reference>
<keyword evidence="19" id="KW-1185">Reference proteome</keyword>
<dbReference type="Pfam" id="PF07660">
    <property type="entry name" value="STN"/>
    <property type="match status" value="1"/>
</dbReference>
<evidence type="ECO:0000256" key="14">
    <source>
        <dbReference type="PROSITE-ProRule" id="PRU01360"/>
    </source>
</evidence>
<evidence type="ECO:0000256" key="6">
    <source>
        <dbReference type="ARBA" id="ARBA00022692"/>
    </source>
</evidence>
<keyword evidence="13 14" id="KW-0998">Cell outer membrane</keyword>
<comment type="similarity">
    <text evidence="2 14 15">Belongs to the TonB-dependent receptor family.</text>
</comment>
<keyword evidence="9" id="KW-0406">Ion transport</keyword>
<dbReference type="PANTHER" id="PTHR32552:SF68">
    <property type="entry name" value="FERRICHROME OUTER MEMBRANE TRANSPORTER_PHAGE RECEPTOR"/>
    <property type="match status" value="1"/>
</dbReference>
<dbReference type="EMBL" id="JAVCAP010000021">
    <property type="protein sequence ID" value="MDP8568347.1"/>
    <property type="molecule type" value="Genomic_DNA"/>
</dbReference>
<dbReference type="Gene3D" id="3.55.50.30">
    <property type="match status" value="1"/>
</dbReference>
<keyword evidence="3 14" id="KW-0813">Transport</keyword>
<evidence type="ECO:0000259" key="17">
    <source>
        <dbReference type="SMART" id="SM00965"/>
    </source>
</evidence>
<evidence type="ECO:0000256" key="1">
    <source>
        <dbReference type="ARBA" id="ARBA00004571"/>
    </source>
</evidence>
<evidence type="ECO:0000256" key="7">
    <source>
        <dbReference type="ARBA" id="ARBA00022729"/>
    </source>
</evidence>
<evidence type="ECO:0000256" key="11">
    <source>
        <dbReference type="ARBA" id="ARBA00023136"/>
    </source>
</evidence>
<dbReference type="InterPro" id="IPR011662">
    <property type="entry name" value="Secretin/TonB_short_N"/>
</dbReference>
<dbReference type="InterPro" id="IPR010105">
    <property type="entry name" value="TonB_sidphr_rcpt"/>
</dbReference>
<name>A0ABT9JUT4_9PROT</name>
<keyword evidence="4 14" id="KW-1134">Transmembrane beta strand</keyword>
<evidence type="ECO:0000256" key="4">
    <source>
        <dbReference type="ARBA" id="ARBA00022452"/>
    </source>
</evidence>
<dbReference type="CDD" id="cd01347">
    <property type="entry name" value="ligand_gated_channel"/>
    <property type="match status" value="1"/>
</dbReference>
<evidence type="ECO:0000256" key="9">
    <source>
        <dbReference type="ARBA" id="ARBA00023065"/>
    </source>
</evidence>
<evidence type="ECO:0000256" key="13">
    <source>
        <dbReference type="ARBA" id="ARBA00023237"/>
    </source>
</evidence>
<sequence length="800" mass="88836">MSVFHKPSLLALLLANLVVTAHAVELNIPAQPLDKALNSLAHQTGERIIFSTALTEQKQASALKGDYTLRQALEKLLTGSGLELKPMQGGGYTLVKHAVIPHESEPVQLSEVSVSGSVEQERANGRVKGYVARRNSTATKTDSAILEAPQSVSVITRDQMTMQAVQSVGEALRYSAGIVAEANGPDPRADTIGMRGFSIGRDQFRDGLRNYAFNNQGGTVVEPFGLERVEVLRGPSSILYGQGAPGGLVNLVSKRPTDAPLHEVGITLGQYDRKQIHLDMSDLLSDDGAWSYRVVGLIQDSDTQIDHVKDDRIYIAPSLTWRPSEFTTLTLLTDYQKNDRGQGYQAWPRIGTLENSQFGKVSSSRFLGEPGLDKYEQERYAVGYQFEHIFNNTFTFRQNLRYQRMTTDAISTYLRALQADQRTITRETGGNEDAVDNLVVDSHLQAKWAHGAFEHTVLAGMDSQRLNNDQRRTFALAGTLDIYAPVYGVTAINPVESANIEQHQRQTGAYLQDQIKYDGKWVATVGGRKDWTRMETDNLRTPSASSSQKDEAETWRTGLVYLAENGLAPYASYTESFLPVIGTSFGGAAFKPETGEQYELGLRYQPKDSQSLFSLALFDLRRQNVTTLDVQNPTFQIQQGEVRSRGVELEMKTQFDAWSLIGSYAYTDPEITKSNNRNAQGVGFQGKDPNHVARNTAALWADYHLPSTLIEGMTIGGGVRYIGTRYGDDANTIKLPSYTLVDLALRYQLVGLGQHFKGWQLALNASNLFDKEYVATCGYYGDGCRWGFRRNVMANLTYRW</sequence>
<evidence type="ECO:0000256" key="5">
    <source>
        <dbReference type="ARBA" id="ARBA00022496"/>
    </source>
</evidence>
<dbReference type="RefSeq" id="WP_306390067.1">
    <property type="nucleotide sequence ID" value="NZ_JAVCAP010000021.1"/>
</dbReference>
<dbReference type="Gene3D" id="2.40.170.20">
    <property type="entry name" value="TonB-dependent receptor, beta-barrel domain"/>
    <property type="match status" value="1"/>
</dbReference>
<dbReference type="InterPro" id="IPR000531">
    <property type="entry name" value="Beta-barrel_TonB"/>
</dbReference>
<gene>
    <name evidence="18" type="ORF">Q9291_10845</name>
</gene>
<dbReference type="InterPro" id="IPR039426">
    <property type="entry name" value="TonB-dep_rcpt-like"/>
</dbReference>
<evidence type="ECO:0000313" key="19">
    <source>
        <dbReference type="Proteomes" id="UP001225906"/>
    </source>
</evidence>
<feature type="signal peptide" evidence="16">
    <location>
        <begin position="1"/>
        <end position="23"/>
    </location>
</feature>
<feature type="domain" description="Secretin/TonB short N-terminal" evidence="17">
    <location>
        <begin position="46"/>
        <end position="97"/>
    </location>
</feature>
<evidence type="ECO:0000313" key="18">
    <source>
        <dbReference type="EMBL" id="MDP8568347.1"/>
    </source>
</evidence>
<dbReference type="NCBIfam" id="TIGR01783">
    <property type="entry name" value="TonB-siderophor"/>
    <property type="match status" value="1"/>
</dbReference>
<dbReference type="Pfam" id="PF07715">
    <property type="entry name" value="Plug"/>
    <property type="match status" value="1"/>
</dbReference>
<keyword evidence="8" id="KW-0408">Iron</keyword>